<name>A0ABX4RB93_9PROT</name>
<evidence type="ECO:0000313" key="1">
    <source>
        <dbReference type="EMBL" id="PKR51423.1"/>
    </source>
</evidence>
<dbReference type="Proteomes" id="UP000233365">
    <property type="component" value="Unassembled WGS sequence"/>
</dbReference>
<accession>A0ABX4RB93</accession>
<proteinExistence type="predicted"/>
<organism evidence="1 2">
    <name type="scientific">Thalassospira povalilytica</name>
    <dbReference type="NCBI Taxonomy" id="732237"/>
    <lineage>
        <taxon>Bacteria</taxon>
        <taxon>Pseudomonadati</taxon>
        <taxon>Pseudomonadota</taxon>
        <taxon>Alphaproteobacteria</taxon>
        <taxon>Rhodospirillales</taxon>
        <taxon>Thalassospiraceae</taxon>
        <taxon>Thalassospira</taxon>
    </lineage>
</organism>
<comment type="caution">
    <text evidence="1">The sequence shown here is derived from an EMBL/GenBank/DDBJ whole genome shotgun (WGS) entry which is preliminary data.</text>
</comment>
<sequence length="104" mass="10753">MGNKATLTATTSKPLIIGQGLFLSGAMLSPPRSGTGQVTPLDRAITIATTNTITQSVVQPRTDGGADRAAHGCSHCDIWGMVSGNCAQKNTGSSTRKRPDKQAN</sequence>
<keyword evidence="2" id="KW-1185">Reference proteome</keyword>
<protein>
    <submittedName>
        <fullName evidence="1">Uncharacterized protein</fullName>
    </submittedName>
</protein>
<reference evidence="1 2" key="1">
    <citation type="submission" date="2017-11" db="EMBL/GenBank/DDBJ databases">
        <title>Biodiversity and function of Thalassospira species in the particle-attached aromatic-hydrocarbon-degrading consortia from the surface seawater of the China South Sea.</title>
        <authorList>
            <person name="Dong C."/>
            <person name="Liu R."/>
            <person name="Shao Z."/>
        </authorList>
    </citation>
    <scope>NUCLEOTIDE SEQUENCE [LARGE SCALE GENOMIC DNA]</scope>
    <source>
        <strain evidence="1 2">139Z-12</strain>
    </source>
</reference>
<dbReference type="EMBL" id="PGTS01000002">
    <property type="protein sequence ID" value="PKR51423.1"/>
    <property type="molecule type" value="Genomic_DNA"/>
</dbReference>
<gene>
    <name evidence="1" type="ORF">CU041_07945</name>
</gene>
<evidence type="ECO:0000313" key="2">
    <source>
        <dbReference type="Proteomes" id="UP000233365"/>
    </source>
</evidence>